<dbReference type="SUPFAM" id="SSF53098">
    <property type="entry name" value="Ribonuclease H-like"/>
    <property type="match status" value="1"/>
</dbReference>
<keyword evidence="3" id="KW-1185">Reference proteome</keyword>
<reference evidence="3" key="1">
    <citation type="journal article" date="2018" name="Gigascience">
        <title>Genome assembly of the Pink Ipe (Handroanthus impetiginosus, Bignoniaceae), a highly valued, ecologically keystone Neotropical timber forest tree.</title>
        <authorList>
            <person name="Silva-Junior O.B."/>
            <person name="Grattapaglia D."/>
            <person name="Novaes E."/>
            <person name="Collevatti R.G."/>
        </authorList>
    </citation>
    <scope>NUCLEOTIDE SEQUENCE [LARGE SCALE GENOMIC DNA]</scope>
    <source>
        <strain evidence="3">cv. UFG-1</strain>
    </source>
</reference>
<proteinExistence type="predicted"/>
<evidence type="ECO:0000313" key="2">
    <source>
        <dbReference type="EMBL" id="PIN12116.1"/>
    </source>
</evidence>
<name>A0A2G9H3N6_9LAMI</name>
<evidence type="ECO:0000259" key="1">
    <source>
        <dbReference type="PROSITE" id="PS50994"/>
    </source>
</evidence>
<dbReference type="AlphaFoldDB" id="A0A2G9H3N6"/>
<sequence length="158" mass="18216">MPQSLVLDNEIQFSGYKLKEWYQGLDIKQFFTFIANPQANGKIESSPGESAFNLVYGSKVIAPVEINKPSWRGKLYDRGLNVEQMKADLDFVDKIYKTRMTRAYNLKFRARNFQVGNLVLRKAEKYGPIYKPNPNWKCPYKVAELVSAGAYKLQYQDG</sequence>
<organism evidence="2 3">
    <name type="scientific">Handroanthus impetiginosus</name>
    <dbReference type="NCBI Taxonomy" id="429701"/>
    <lineage>
        <taxon>Eukaryota</taxon>
        <taxon>Viridiplantae</taxon>
        <taxon>Streptophyta</taxon>
        <taxon>Embryophyta</taxon>
        <taxon>Tracheophyta</taxon>
        <taxon>Spermatophyta</taxon>
        <taxon>Magnoliopsida</taxon>
        <taxon>eudicotyledons</taxon>
        <taxon>Gunneridae</taxon>
        <taxon>Pentapetalae</taxon>
        <taxon>asterids</taxon>
        <taxon>lamiids</taxon>
        <taxon>Lamiales</taxon>
        <taxon>Bignoniaceae</taxon>
        <taxon>Crescentiina</taxon>
        <taxon>Tabebuia alliance</taxon>
        <taxon>Handroanthus</taxon>
    </lineage>
</organism>
<dbReference type="PANTHER" id="PTHR48475:SF2">
    <property type="entry name" value="RIBONUCLEASE H"/>
    <property type="match status" value="1"/>
</dbReference>
<gene>
    <name evidence="2" type="ORF">CDL12_15279</name>
</gene>
<feature type="domain" description="Integrase catalytic" evidence="1">
    <location>
        <begin position="1"/>
        <end position="44"/>
    </location>
</feature>
<dbReference type="STRING" id="429701.A0A2G9H3N6"/>
<dbReference type="GO" id="GO:0003676">
    <property type="term" value="F:nucleic acid binding"/>
    <property type="evidence" value="ECO:0007669"/>
    <property type="project" value="InterPro"/>
</dbReference>
<dbReference type="InterPro" id="IPR012337">
    <property type="entry name" value="RNaseH-like_sf"/>
</dbReference>
<dbReference type="PROSITE" id="PS50994">
    <property type="entry name" value="INTEGRASE"/>
    <property type="match status" value="1"/>
</dbReference>
<dbReference type="InterPro" id="IPR001584">
    <property type="entry name" value="Integrase_cat-core"/>
</dbReference>
<dbReference type="Gene3D" id="3.30.420.10">
    <property type="entry name" value="Ribonuclease H-like superfamily/Ribonuclease H"/>
    <property type="match status" value="1"/>
</dbReference>
<dbReference type="OrthoDB" id="911011at2759"/>
<protein>
    <recommendedName>
        <fullName evidence="1">Integrase catalytic domain-containing protein</fullName>
    </recommendedName>
</protein>
<dbReference type="EMBL" id="NKXS01002786">
    <property type="protein sequence ID" value="PIN12116.1"/>
    <property type="molecule type" value="Genomic_DNA"/>
</dbReference>
<accession>A0A2G9H3N6</accession>
<evidence type="ECO:0000313" key="3">
    <source>
        <dbReference type="Proteomes" id="UP000231279"/>
    </source>
</evidence>
<dbReference type="InterPro" id="IPR036397">
    <property type="entry name" value="RNaseH_sf"/>
</dbReference>
<dbReference type="PANTHER" id="PTHR48475">
    <property type="entry name" value="RIBONUCLEASE H"/>
    <property type="match status" value="1"/>
</dbReference>
<comment type="caution">
    <text evidence="2">The sequence shown here is derived from an EMBL/GenBank/DDBJ whole genome shotgun (WGS) entry which is preliminary data.</text>
</comment>
<dbReference type="GO" id="GO:0015074">
    <property type="term" value="P:DNA integration"/>
    <property type="evidence" value="ECO:0007669"/>
    <property type="project" value="InterPro"/>
</dbReference>
<dbReference type="Proteomes" id="UP000231279">
    <property type="component" value="Unassembled WGS sequence"/>
</dbReference>